<name>A0ABP9FF86_9ACTN</name>
<accession>A0ABP9FF86</accession>
<sequence length="324" mass="35940">MTSDFRGEEVAPPIGMQAASASAFSPLLARTQVAHDPIDPIAFDCVKFIVIRAGRARLFSEFGAHFVSVGDVAVLAANTLCGAEPDGWVATTTLYLDRDYVIDQVFWQYASQFQERPDASQFLDTHYAEPTQVLRIGKHRAGLMMPWLDELAALSAEGVPPDRFYRAQSLVSAVFDVLVPFIVVTSEGTGVARRNSSVPTAPRHRPFRPVRPEVLVIAQSLREELDRHWTVGELASRAHLSVSQLRRVFVDAFGKSPISYLTMLRAERMAHLLRVEDAPISEIAARVGWNDPDFAARQFRRSIGVSPSEYRRISSVAPAHSNPE</sequence>
<keyword evidence="1" id="KW-0805">Transcription regulation</keyword>
<evidence type="ECO:0000256" key="2">
    <source>
        <dbReference type="ARBA" id="ARBA00023125"/>
    </source>
</evidence>
<gene>
    <name evidence="5" type="ORF">GCM10025789_18640</name>
</gene>
<dbReference type="PROSITE" id="PS01124">
    <property type="entry name" value="HTH_ARAC_FAMILY_2"/>
    <property type="match status" value="1"/>
</dbReference>
<evidence type="ECO:0000256" key="1">
    <source>
        <dbReference type="ARBA" id="ARBA00023015"/>
    </source>
</evidence>
<dbReference type="Gene3D" id="1.10.10.60">
    <property type="entry name" value="Homeodomain-like"/>
    <property type="match status" value="2"/>
</dbReference>
<evidence type="ECO:0000256" key="3">
    <source>
        <dbReference type="ARBA" id="ARBA00023163"/>
    </source>
</evidence>
<reference evidence="6" key="1">
    <citation type="journal article" date="2019" name="Int. J. Syst. Evol. Microbiol.">
        <title>The Global Catalogue of Microorganisms (GCM) 10K type strain sequencing project: providing services to taxonomists for standard genome sequencing and annotation.</title>
        <authorList>
            <consortium name="The Broad Institute Genomics Platform"/>
            <consortium name="The Broad Institute Genome Sequencing Center for Infectious Disease"/>
            <person name="Wu L."/>
            <person name="Ma J."/>
        </authorList>
    </citation>
    <scope>NUCLEOTIDE SEQUENCE [LARGE SCALE GENOMIC DNA]</scope>
    <source>
        <strain evidence="6">JCM 19125</strain>
    </source>
</reference>
<dbReference type="SUPFAM" id="SSF46689">
    <property type="entry name" value="Homeodomain-like"/>
    <property type="match status" value="2"/>
</dbReference>
<feature type="domain" description="HTH araC/xylS-type" evidence="4">
    <location>
        <begin position="215"/>
        <end position="313"/>
    </location>
</feature>
<protein>
    <recommendedName>
        <fullName evidence="4">HTH araC/xylS-type domain-containing protein</fullName>
    </recommendedName>
</protein>
<evidence type="ECO:0000259" key="4">
    <source>
        <dbReference type="PROSITE" id="PS01124"/>
    </source>
</evidence>
<dbReference type="PANTHER" id="PTHR46796">
    <property type="entry name" value="HTH-TYPE TRANSCRIPTIONAL ACTIVATOR RHAS-RELATED"/>
    <property type="match status" value="1"/>
</dbReference>
<comment type="caution">
    <text evidence="5">The sequence shown here is derived from an EMBL/GenBank/DDBJ whole genome shotgun (WGS) entry which is preliminary data.</text>
</comment>
<keyword evidence="3" id="KW-0804">Transcription</keyword>
<dbReference type="Pfam" id="PF12833">
    <property type="entry name" value="HTH_18"/>
    <property type="match status" value="1"/>
</dbReference>
<dbReference type="InterPro" id="IPR009057">
    <property type="entry name" value="Homeodomain-like_sf"/>
</dbReference>
<dbReference type="InterPro" id="IPR050204">
    <property type="entry name" value="AraC_XylS_family_regulators"/>
</dbReference>
<proteinExistence type="predicted"/>
<evidence type="ECO:0000313" key="6">
    <source>
        <dbReference type="Proteomes" id="UP001501521"/>
    </source>
</evidence>
<keyword evidence="2" id="KW-0238">DNA-binding</keyword>
<organism evidence="5 6">
    <name type="scientific">Tessaracoccus lubricantis</name>
    <dbReference type="NCBI Taxonomy" id="545543"/>
    <lineage>
        <taxon>Bacteria</taxon>
        <taxon>Bacillati</taxon>
        <taxon>Actinomycetota</taxon>
        <taxon>Actinomycetes</taxon>
        <taxon>Propionibacteriales</taxon>
        <taxon>Propionibacteriaceae</taxon>
        <taxon>Tessaracoccus</taxon>
    </lineage>
</organism>
<dbReference type="EMBL" id="BAABLV010000030">
    <property type="protein sequence ID" value="GAA4900462.1"/>
    <property type="molecule type" value="Genomic_DNA"/>
</dbReference>
<dbReference type="RefSeq" id="WP_255218070.1">
    <property type="nucleotide sequence ID" value="NZ_BAABLV010000030.1"/>
</dbReference>
<dbReference type="Proteomes" id="UP001501521">
    <property type="component" value="Unassembled WGS sequence"/>
</dbReference>
<keyword evidence="6" id="KW-1185">Reference proteome</keyword>
<dbReference type="SMART" id="SM00342">
    <property type="entry name" value="HTH_ARAC"/>
    <property type="match status" value="1"/>
</dbReference>
<dbReference type="InterPro" id="IPR018060">
    <property type="entry name" value="HTH_AraC"/>
</dbReference>
<evidence type="ECO:0000313" key="5">
    <source>
        <dbReference type="EMBL" id="GAA4900462.1"/>
    </source>
</evidence>